<sequence>MIALFFALSLQAATPDIVISGRQLSEAYAACVEQGCPPLRDAQASIAFAEQQFRDGAYLKARHTLMRAISRNKRHAATDPKPVSALYEAYATVSLHDGDLDAFKSAVGEQVRTLRDNLPANDPAVVAAAFATGDMWLAMRKGRSAEISYKAVERQALADGNAVVALQATLRRVRLANARGDTAGAARLMAEAEARPIAADPKLRNLLQVVRLRLAAGQKDNAQIDQLVRAIGRDGSTRPELVWAPPYRPSALAAAQDEARKFDLRNPLPARSSDVDPIKWVDIGFWIRPDGKTDEPEILRGSRSTGWAGYLLRQVSERRYTGFSTSGADRGVYRVERFTLRGTYQVPVGSLIARRGDAARLEVLDLTQPDTSGSSNRS</sequence>
<comment type="caution">
    <text evidence="1">The sequence shown here is derived from an EMBL/GenBank/DDBJ whole genome shotgun (WGS) entry which is preliminary data.</text>
</comment>
<keyword evidence="2" id="KW-1185">Reference proteome</keyword>
<evidence type="ECO:0000313" key="2">
    <source>
        <dbReference type="Proteomes" id="UP000240996"/>
    </source>
</evidence>
<dbReference type="RefSeq" id="WP_107934040.1">
    <property type="nucleotide sequence ID" value="NZ_PZZN01000003.1"/>
</dbReference>
<dbReference type="EMBL" id="PZZN01000003">
    <property type="protein sequence ID" value="PTM45077.1"/>
    <property type="molecule type" value="Genomic_DNA"/>
</dbReference>
<dbReference type="AlphaFoldDB" id="A0A2T4YNU1"/>
<gene>
    <name evidence="1" type="ORF">C8J24_3297</name>
</gene>
<name>A0A2T4YNU1_9SPHN</name>
<evidence type="ECO:0000313" key="1">
    <source>
        <dbReference type="EMBL" id="PTM45077.1"/>
    </source>
</evidence>
<protein>
    <submittedName>
        <fullName evidence="1">Uncharacterized protein</fullName>
    </submittedName>
</protein>
<dbReference type="Proteomes" id="UP000240996">
    <property type="component" value="Unassembled WGS sequence"/>
</dbReference>
<accession>A0A2T4YNU1</accession>
<proteinExistence type="predicted"/>
<reference evidence="1 2" key="1">
    <citation type="submission" date="2018-04" db="EMBL/GenBank/DDBJ databases">
        <title>Genomic Encyclopedia of Type Strains, Phase III (KMG-III): the genomes of soil and plant-associated and newly described type strains.</title>
        <authorList>
            <person name="Whitman W."/>
        </authorList>
    </citation>
    <scope>NUCLEOTIDE SEQUENCE [LARGE SCALE GENOMIC DNA]</scope>
    <source>
        <strain evidence="1 2">NW12</strain>
    </source>
</reference>
<organism evidence="1 2">
    <name type="scientific">Sphingomonas aerolata</name>
    <dbReference type="NCBI Taxonomy" id="185951"/>
    <lineage>
        <taxon>Bacteria</taxon>
        <taxon>Pseudomonadati</taxon>
        <taxon>Pseudomonadota</taxon>
        <taxon>Alphaproteobacteria</taxon>
        <taxon>Sphingomonadales</taxon>
        <taxon>Sphingomonadaceae</taxon>
        <taxon>Sphingomonas</taxon>
    </lineage>
</organism>